<evidence type="ECO:0000256" key="1">
    <source>
        <dbReference type="SAM" id="MobiDB-lite"/>
    </source>
</evidence>
<comment type="caution">
    <text evidence="2">The sequence shown here is derived from an EMBL/GenBank/DDBJ whole genome shotgun (WGS) entry which is preliminary data.</text>
</comment>
<evidence type="ECO:0000313" key="2">
    <source>
        <dbReference type="EMBL" id="VEL07898.1"/>
    </source>
</evidence>
<proteinExistence type="predicted"/>
<keyword evidence="3" id="KW-1185">Reference proteome</keyword>
<evidence type="ECO:0000313" key="3">
    <source>
        <dbReference type="Proteomes" id="UP000784294"/>
    </source>
</evidence>
<feature type="compositionally biased region" description="Basic and acidic residues" evidence="1">
    <location>
        <begin position="189"/>
        <end position="198"/>
    </location>
</feature>
<dbReference type="EMBL" id="CAAALY010002700">
    <property type="protein sequence ID" value="VEL07898.1"/>
    <property type="molecule type" value="Genomic_DNA"/>
</dbReference>
<dbReference type="Proteomes" id="UP000784294">
    <property type="component" value="Unassembled WGS sequence"/>
</dbReference>
<accession>A0A448WBR5</accession>
<feature type="compositionally biased region" description="Acidic residues" evidence="1">
    <location>
        <begin position="69"/>
        <end position="78"/>
    </location>
</feature>
<name>A0A448WBR5_9PLAT</name>
<sequence>MVTFSTPEEADSAIPFLNNALFSYPSPCGKINKIRQLEVSRWDGKTQYAGTETEAEASERLARWSEFIGDSEEEEEEDDRKNQGLSHNTKTSACSSSTDASGDSSPLVIAPELHLPLETSQNRDNDREEEGDRDDYNAKNSDKLTSNSNETSKSRFSPETDNEIRLPHSHETVDLASTFDYDTDELEDLDRHSGAETD</sequence>
<dbReference type="OrthoDB" id="10258585at2759"/>
<reference evidence="2" key="1">
    <citation type="submission" date="2018-11" db="EMBL/GenBank/DDBJ databases">
        <authorList>
            <consortium name="Pathogen Informatics"/>
        </authorList>
    </citation>
    <scope>NUCLEOTIDE SEQUENCE</scope>
</reference>
<feature type="compositionally biased region" description="Low complexity" evidence="1">
    <location>
        <begin position="91"/>
        <end position="105"/>
    </location>
</feature>
<protein>
    <submittedName>
        <fullName evidence="2">Uncharacterized protein</fullName>
    </submittedName>
</protein>
<organism evidence="2 3">
    <name type="scientific">Protopolystoma xenopodis</name>
    <dbReference type="NCBI Taxonomy" id="117903"/>
    <lineage>
        <taxon>Eukaryota</taxon>
        <taxon>Metazoa</taxon>
        <taxon>Spiralia</taxon>
        <taxon>Lophotrochozoa</taxon>
        <taxon>Platyhelminthes</taxon>
        <taxon>Monogenea</taxon>
        <taxon>Polyopisthocotylea</taxon>
        <taxon>Polystomatidea</taxon>
        <taxon>Polystomatidae</taxon>
        <taxon>Protopolystoma</taxon>
    </lineage>
</organism>
<feature type="compositionally biased region" description="Basic and acidic residues" evidence="1">
    <location>
        <begin position="152"/>
        <end position="173"/>
    </location>
</feature>
<dbReference type="AlphaFoldDB" id="A0A448WBR5"/>
<feature type="region of interest" description="Disordered" evidence="1">
    <location>
        <begin position="43"/>
        <end position="198"/>
    </location>
</feature>
<gene>
    <name evidence="2" type="ORF">PXEA_LOCUS1338</name>
</gene>